<dbReference type="Proteomes" id="UP000249260">
    <property type="component" value="Unassembled WGS sequence"/>
</dbReference>
<dbReference type="RefSeq" id="WP_112882345.1">
    <property type="nucleotide sequence ID" value="NZ_QLUW01000002.1"/>
</dbReference>
<dbReference type="InterPro" id="IPR051531">
    <property type="entry name" value="N-acetyltransferase"/>
</dbReference>
<comment type="caution">
    <text evidence="5">The sequence shown here is derived from an EMBL/GenBank/DDBJ whole genome shotgun (WGS) entry which is preliminary data.</text>
</comment>
<dbReference type="InterPro" id="IPR000182">
    <property type="entry name" value="GNAT_dom"/>
</dbReference>
<dbReference type="PANTHER" id="PTHR43792:SF8">
    <property type="entry name" value="[RIBOSOMAL PROTEIN US5]-ALANINE N-ACETYLTRANSFERASE"/>
    <property type="match status" value="1"/>
</dbReference>
<protein>
    <submittedName>
        <fullName evidence="5">N-acetyltransferase</fullName>
    </submittedName>
</protein>
<dbReference type="Gene3D" id="3.40.630.30">
    <property type="match status" value="1"/>
</dbReference>
<evidence type="ECO:0000256" key="2">
    <source>
        <dbReference type="ARBA" id="ARBA00023315"/>
    </source>
</evidence>
<reference evidence="5 6" key="1">
    <citation type="submission" date="2018-06" db="EMBL/GenBank/DDBJ databases">
        <title>Paenibacillus montanisoli sp. nov., isolated from mountain area soil.</title>
        <authorList>
            <person name="Wu M."/>
        </authorList>
    </citation>
    <scope>NUCLEOTIDE SEQUENCE [LARGE SCALE GENOMIC DNA]</scope>
    <source>
        <strain evidence="5 6">RA17</strain>
    </source>
</reference>
<evidence type="ECO:0000256" key="3">
    <source>
        <dbReference type="ARBA" id="ARBA00038502"/>
    </source>
</evidence>
<name>A0A328U3T4_9BACL</name>
<dbReference type="PANTHER" id="PTHR43792">
    <property type="entry name" value="GNAT FAMILY, PUTATIVE (AFU_ORTHOLOGUE AFUA_3G00765)-RELATED-RELATED"/>
    <property type="match status" value="1"/>
</dbReference>
<keyword evidence="2" id="KW-0012">Acyltransferase</keyword>
<dbReference type="EMBL" id="QLUW01000002">
    <property type="protein sequence ID" value="RAP76121.1"/>
    <property type="molecule type" value="Genomic_DNA"/>
</dbReference>
<dbReference type="Pfam" id="PF13302">
    <property type="entry name" value="Acetyltransf_3"/>
    <property type="match status" value="1"/>
</dbReference>
<evidence type="ECO:0000313" key="6">
    <source>
        <dbReference type="Proteomes" id="UP000249260"/>
    </source>
</evidence>
<dbReference type="OrthoDB" id="9785602at2"/>
<evidence type="ECO:0000313" key="5">
    <source>
        <dbReference type="EMBL" id="RAP76121.1"/>
    </source>
</evidence>
<gene>
    <name evidence="5" type="ORF">DL346_11935</name>
</gene>
<evidence type="ECO:0000256" key="1">
    <source>
        <dbReference type="ARBA" id="ARBA00022679"/>
    </source>
</evidence>
<dbReference type="PROSITE" id="PS51186">
    <property type="entry name" value="GNAT"/>
    <property type="match status" value="1"/>
</dbReference>
<feature type="domain" description="N-acetyltransferase" evidence="4">
    <location>
        <begin position="8"/>
        <end position="173"/>
    </location>
</feature>
<evidence type="ECO:0000259" key="4">
    <source>
        <dbReference type="PROSITE" id="PS51186"/>
    </source>
</evidence>
<sequence>MILETERLILRDFTRDDWKAVHVYASDADLVQHMEWGPNQEIATIDYVDRMLMSQNQYPREQYELAITVKENGTLIGGCGLHIEKHSQAALGYCLNRQFWGKGYTTEAAHAMCRFGFFDIKLHRIFATCRPENIASSRVMEKIGMTKEGTLREHLFFKGRWHNSFIYSILTTEFV</sequence>
<accession>A0A328U3T4</accession>
<keyword evidence="6" id="KW-1185">Reference proteome</keyword>
<dbReference type="GO" id="GO:0016747">
    <property type="term" value="F:acyltransferase activity, transferring groups other than amino-acyl groups"/>
    <property type="evidence" value="ECO:0007669"/>
    <property type="project" value="InterPro"/>
</dbReference>
<keyword evidence="1 5" id="KW-0808">Transferase</keyword>
<dbReference type="AlphaFoldDB" id="A0A328U3T4"/>
<dbReference type="InterPro" id="IPR016181">
    <property type="entry name" value="Acyl_CoA_acyltransferase"/>
</dbReference>
<organism evidence="5 6">
    <name type="scientific">Paenibacillus montanisoli</name>
    <dbReference type="NCBI Taxonomy" id="2081970"/>
    <lineage>
        <taxon>Bacteria</taxon>
        <taxon>Bacillati</taxon>
        <taxon>Bacillota</taxon>
        <taxon>Bacilli</taxon>
        <taxon>Bacillales</taxon>
        <taxon>Paenibacillaceae</taxon>
        <taxon>Paenibacillus</taxon>
    </lineage>
</organism>
<comment type="similarity">
    <text evidence="3">Belongs to the acetyltransferase family. RimJ subfamily.</text>
</comment>
<dbReference type="SUPFAM" id="SSF55729">
    <property type="entry name" value="Acyl-CoA N-acyltransferases (Nat)"/>
    <property type="match status" value="1"/>
</dbReference>
<proteinExistence type="inferred from homology"/>